<dbReference type="EC" id="2.7.13.3" evidence="2"/>
<dbReference type="InterPro" id="IPR003594">
    <property type="entry name" value="HATPase_dom"/>
</dbReference>
<keyword evidence="3" id="KW-0597">Phosphoprotein</keyword>
<evidence type="ECO:0000259" key="10">
    <source>
        <dbReference type="Pfam" id="PF02518"/>
    </source>
</evidence>
<dbReference type="InterPro" id="IPR050482">
    <property type="entry name" value="Sensor_HK_TwoCompSys"/>
</dbReference>
<keyword evidence="4" id="KW-0808">Transferase</keyword>
<evidence type="ECO:0000313" key="13">
    <source>
        <dbReference type="Proteomes" id="UP000199622"/>
    </source>
</evidence>
<feature type="domain" description="Histidine kinase/HSP90-like ATPase" evidence="10">
    <location>
        <begin position="269"/>
        <end position="359"/>
    </location>
</feature>
<dbReference type="Gene3D" id="3.30.565.10">
    <property type="entry name" value="Histidine kinase-like ATPase, C-terminal domain"/>
    <property type="match status" value="1"/>
</dbReference>
<organism evidence="12 13">
    <name type="scientific">Amycolatopsis tolypomycina</name>
    <dbReference type="NCBI Taxonomy" id="208445"/>
    <lineage>
        <taxon>Bacteria</taxon>
        <taxon>Bacillati</taxon>
        <taxon>Actinomycetota</taxon>
        <taxon>Actinomycetes</taxon>
        <taxon>Pseudonocardiales</taxon>
        <taxon>Pseudonocardiaceae</taxon>
        <taxon>Amycolatopsis</taxon>
    </lineage>
</organism>
<proteinExistence type="predicted"/>
<dbReference type="Proteomes" id="UP000199622">
    <property type="component" value="Unassembled WGS sequence"/>
</dbReference>
<dbReference type="GO" id="GO:0016020">
    <property type="term" value="C:membrane"/>
    <property type="evidence" value="ECO:0007669"/>
    <property type="project" value="InterPro"/>
</dbReference>
<sequence>MNRTQTALADAGLIVVAALDAAFNQPAGPLTTAAAVVAVGALLVRRRWPVPVFAVTLPALVLLGSVIATLVALYVVAVRYSNRGLLTACGLLAAAGYFVPGLEFEYPRTDLALTLIYATMTAAAPIFFGRLVHARQELALRLADIRAAREHERELDAQAILAAERNQLAREMHDVVSHQVSLIAVQAGAMSVSTRDPDMKAAAENVRRLSVDTLDELRHMVNLLRASGSSATGLAPQPTLSDLDRLVAGSGIETTMTGTAPEGIDTAVQRTIYRTVQEALTNVRKHAPGSTATIEFAQEDTDLTVTVANSAPTRPTLPLPSARHGLVGLQERAALLGGTVRAGPRPDGGYRLQLRLPLATRHR</sequence>
<comment type="catalytic activity">
    <reaction evidence="1">
        <text>ATP + protein L-histidine = ADP + protein N-phospho-L-histidine.</text>
        <dbReference type="EC" id="2.7.13.3"/>
    </reaction>
</comment>
<keyword evidence="7" id="KW-0067">ATP-binding</keyword>
<evidence type="ECO:0000313" key="12">
    <source>
        <dbReference type="EMBL" id="SED05533.1"/>
    </source>
</evidence>
<dbReference type="InterPro" id="IPR011712">
    <property type="entry name" value="Sig_transdc_His_kin_sub3_dim/P"/>
</dbReference>
<feature type="transmembrane region" description="Helical" evidence="9">
    <location>
        <begin position="83"/>
        <end position="99"/>
    </location>
</feature>
<evidence type="ECO:0000256" key="8">
    <source>
        <dbReference type="ARBA" id="ARBA00023012"/>
    </source>
</evidence>
<evidence type="ECO:0000256" key="4">
    <source>
        <dbReference type="ARBA" id="ARBA00022679"/>
    </source>
</evidence>
<evidence type="ECO:0000256" key="5">
    <source>
        <dbReference type="ARBA" id="ARBA00022741"/>
    </source>
</evidence>
<dbReference type="GO" id="GO:0005524">
    <property type="term" value="F:ATP binding"/>
    <property type="evidence" value="ECO:0007669"/>
    <property type="project" value="UniProtKB-KW"/>
</dbReference>
<evidence type="ECO:0000256" key="1">
    <source>
        <dbReference type="ARBA" id="ARBA00000085"/>
    </source>
</evidence>
<accession>A0A1H4XIT7</accession>
<dbReference type="AlphaFoldDB" id="A0A1H4XIT7"/>
<dbReference type="RefSeq" id="WP_091313937.1">
    <property type="nucleotide sequence ID" value="NZ_FNSO01000004.1"/>
</dbReference>
<feature type="transmembrane region" description="Helical" evidence="9">
    <location>
        <begin position="50"/>
        <end position="76"/>
    </location>
</feature>
<gene>
    <name evidence="12" type="ORF">SAMN04489727_6204</name>
</gene>
<evidence type="ECO:0000256" key="7">
    <source>
        <dbReference type="ARBA" id="ARBA00022840"/>
    </source>
</evidence>
<keyword evidence="9" id="KW-1133">Transmembrane helix</keyword>
<keyword evidence="6 12" id="KW-0418">Kinase</keyword>
<keyword evidence="8" id="KW-0902">Two-component regulatory system</keyword>
<keyword evidence="13" id="KW-1185">Reference proteome</keyword>
<evidence type="ECO:0000259" key="11">
    <source>
        <dbReference type="Pfam" id="PF07730"/>
    </source>
</evidence>
<dbReference type="SUPFAM" id="SSF55874">
    <property type="entry name" value="ATPase domain of HSP90 chaperone/DNA topoisomerase II/histidine kinase"/>
    <property type="match status" value="1"/>
</dbReference>
<keyword evidence="5" id="KW-0547">Nucleotide-binding</keyword>
<keyword evidence="9" id="KW-0812">Transmembrane</keyword>
<dbReference type="InterPro" id="IPR036890">
    <property type="entry name" value="HATPase_C_sf"/>
</dbReference>
<evidence type="ECO:0000256" key="6">
    <source>
        <dbReference type="ARBA" id="ARBA00022777"/>
    </source>
</evidence>
<dbReference type="Gene3D" id="1.20.5.1930">
    <property type="match status" value="1"/>
</dbReference>
<dbReference type="GO" id="GO:0000155">
    <property type="term" value="F:phosphorelay sensor kinase activity"/>
    <property type="evidence" value="ECO:0007669"/>
    <property type="project" value="InterPro"/>
</dbReference>
<dbReference type="GO" id="GO:0046983">
    <property type="term" value="F:protein dimerization activity"/>
    <property type="evidence" value="ECO:0007669"/>
    <property type="project" value="InterPro"/>
</dbReference>
<feature type="transmembrane region" description="Helical" evidence="9">
    <location>
        <begin position="111"/>
        <end position="132"/>
    </location>
</feature>
<protein>
    <recommendedName>
        <fullName evidence="2">histidine kinase</fullName>
        <ecNumber evidence="2">2.7.13.3</ecNumber>
    </recommendedName>
</protein>
<reference evidence="13" key="1">
    <citation type="submission" date="2016-10" db="EMBL/GenBank/DDBJ databases">
        <authorList>
            <person name="Varghese N."/>
            <person name="Submissions S."/>
        </authorList>
    </citation>
    <scope>NUCLEOTIDE SEQUENCE [LARGE SCALE GENOMIC DNA]</scope>
    <source>
        <strain evidence="13">DSM 44544</strain>
    </source>
</reference>
<evidence type="ECO:0000256" key="3">
    <source>
        <dbReference type="ARBA" id="ARBA00022553"/>
    </source>
</evidence>
<dbReference type="Pfam" id="PF07730">
    <property type="entry name" value="HisKA_3"/>
    <property type="match status" value="1"/>
</dbReference>
<dbReference type="OrthoDB" id="227596at2"/>
<name>A0A1H4XIT7_9PSEU</name>
<keyword evidence="9" id="KW-0472">Membrane</keyword>
<dbReference type="EMBL" id="FNSO01000004">
    <property type="protein sequence ID" value="SED05533.1"/>
    <property type="molecule type" value="Genomic_DNA"/>
</dbReference>
<dbReference type="CDD" id="cd16917">
    <property type="entry name" value="HATPase_UhpB-NarQ-NarX-like"/>
    <property type="match status" value="1"/>
</dbReference>
<dbReference type="Pfam" id="PF02518">
    <property type="entry name" value="HATPase_c"/>
    <property type="match status" value="1"/>
</dbReference>
<dbReference type="STRING" id="208445.SAMN04489727_6204"/>
<dbReference type="PANTHER" id="PTHR24421">
    <property type="entry name" value="NITRATE/NITRITE SENSOR PROTEIN NARX-RELATED"/>
    <property type="match status" value="1"/>
</dbReference>
<evidence type="ECO:0000256" key="9">
    <source>
        <dbReference type="SAM" id="Phobius"/>
    </source>
</evidence>
<feature type="domain" description="Signal transduction histidine kinase subgroup 3 dimerisation and phosphoacceptor" evidence="11">
    <location>
        <begin position="164"/>
        <end position="227"/>
    </location>
</feature>
<evidence type="ECO:0000256" key="2">
    <source>
        <dbReference type="ARBA" id="ARBA00012438"/>
    </source>
</evidence>
<dbReference type="PANTHER" id="PTHR24421:SF10">
    <property type="entry name" value="NITRATE_NITRITE SENSOR PROTEIN NARQ"/>
    <property type="match status" value="1"/>
</dbReference>